<dbReference type="OrthoDB" id="5289907at2"/>
<dbReference type="RefSeq" id="WP_088564356.1">
    <property type="nucleotide sequence ID" value="NZ_CP020946.1"/>
</dbReference>
<reference evidence="2 3" key="1">
    <citation type="submission" date="2017-04" db="EMBL/GenBank/DDBJ databases">
        <title>Whole genome sequence of Bdellovibrio bacteriovorus strain SSB218315.</title>
        <authorList>
            <person name="Oyedara O."/>
            <person name="Rodriguez-Perez M.A."/>
        </authorList>
    </citation>
    <scope>NUCLEOTIDE SEQUENCE [LARGE SCALE GENOMIC DNA]</scope>
    <source>
        <strain evidence="2 3">SSB218315</strain>
    </source>
</reference>
<dbReference type="AlphaFoldDB" id="A0A1Z3N5I9"/>
<feature type="chain" id="PRO_5011966808" evidence="1">
    <location>
        <begin position="24"/>
        <end position="283"/>
    </location>
</feature>
<evidence type="ECO:0000256" key="1">
    <source>
        <dbReference type="SAM" id="SignalP"/>
    </source>
</evidence>
<protein>
    <submittedName>
        <fullName evidence="2">Uncharacterized protein</fullName>
    </submittedName>
</protein>
<feature type="signal peptide" evidence="1">
    <location>
        <begin position="1"/>
        <end position="23"/>
    </location>
</feature>
<dbReference type="EMBL" id="CP020946">
    <property type="protein sequence ID" value="ASD62735.1"/>
    <property type="molecule type" value="Genomic_DNA"/>
</dbReference>
<evidence type="ECO:0000313" key="2">
    <source>
        <dbReference type="EMBL" id="ASD62735.1"/>
    </source>
</evidence>
<dbReference type="Proteomes" id="UP000197003">
    <property type="component" value="Chromosome"/>
</dbReference>
<accession>A0A1Z3N5I9</accession>
<sequence>MSFAIRPVLGFLISALMAAPALANNASVTSATSVMQAPKKDGRRWSGFINSSYSTNMIDYQDGTRGESMDYMARFNLKLNNTFTARVQGGYAQDLKDSQNDSFSNTTFSVNRTPFEVGKRLSMNYRVGMVAPTSKDAQKRQNMITALTAGTTFIVNPDYLISGLDITATLGFNRNFHQYETALDGSVNTEYSSNQGLSFAYSFANGISLSADFVHMNTWSYQRVMRDSFDFSQEIGYEINPTFSIAVGHTNSGSTLKPNGTDSNIDLMDEDTSIVYGSVTVVF</sequence>
<name>A0A1Z3N5I9_BDEBC</name>
<proteinExistence type="predicted"/>
<organism evidence="2 3">
    <name type="scientific">Bdellovibrio bacteriovorus</name>
    <dbReference type="NCBI Taxonomy" id="959"/>
    <lineage>
        <taxon>Bacteria</taxon>
        <taxon>Pseudomonadati</taxon>
        <taxon>Bdellovibrionota</taxon>
        <taxon>Bdellovibrionia</taxon>
        <taxon>Bdellovibrionales</taxon>
        <taxon>Pseudobdellovibrionaceae</taxon>
        <taxon>Bdellovibrio</taxon>
    </lineage>
</organism>
<keyword evidence="1" id="KW-0732">Signal</keyword>
<evidence type="ECO:0000313" key="3">
    <source>
        <dbReference type="Proteomes" id="UP000197003"/>
    </source>
</evidence>
<gene>
    <name evidence="2" type="ORF">B9G79_03715</name>
</gene>